<dbReference type="Proteomes" id="UP000266389">
    <property type="component" value="Unassembled WGS sequence"/>
</dbReference>
<dbReference type="AlphaFoldDB" id="A0A395M1B4"/>
<dbReference type="EMBL" id="PHFL01000039">
    <property type="protein sequence ID" value="RFM24560.1"/>
    <property type="molecule type" value="Genomic_DNA"/>
</dbReference>
<reference evidence="2 3" key="1">
    <citation type="journal article" date="2011" name="ISME J.">
        <title>Community ecology of hot spring cyanobacterial mats: predominant populations and their functional potential.</title>
        <authorList>
            <person name="Klatt C.G."/>
            <person name="Wood J.M."/>
            <person name="Rusch D.B."/>
            <person name="Bateson M.M."/>
            <person name="Hamamura N."/>
            <person name="Heidelberg J.F."/>
            <person name="Grossman A.R."/>
            <person name="Bhaya D."/>
            <person name="Cohan F.M."/>
            <person name="Kuhl M."/>
            <person name="Bryant D.A."/>
            <person name="Ward D.M."/>
        </authorList>
    </citation>
    <scope>NUCLEOTIDE SEQUENCE [LARGE SCALE GENOMIC DNA]</scope>
    <source>
        <strain evidence="2">OS</strain>
    </source>
</reference>
<keyword evidence="1" id="KW-0812">Transmembrane</keyword>
<feature type="transmembrane region" description="Helical" evidence="1">
    <location>
        <begin position="20"/>
        <end position="38"/>
    </location>
</feature>
<evidence type="ECO:0000256" key="1">
    <source>
        <dbReference type="SAM" id="Phobius"/>
    </source>
</evidence>
<evidence type="ECO:0000313" key="3">
    <source>
        <dbReference type="Proteomes" id="UP000266389"/>
    </source>
</evidence>
<protein>
    <submittedName>
        <fullName evidence="2">Uncharacterized protein</fullName>
    </submittedName>
</protein>
<sequence length="71" mass="8248">MDALDAERSVPNWHKRYATLVYATLKRFVVAVALRLWLFSKWHKVAYWHSRSAFFWGFTQGEAAASSETLA</sequence>
<name>A0A395M1B4_9BACT</name>
<keyword evidence="1" id="KW-1133">Transmembrane helix</keyword>
<proteinExistence type="predicted"/>
<organism evidence="2 3">
    <name type="scientific">Candidatus Thermochlorobacter aerophilus</name>
    <dbReference type="NCBI Taxonomy" id="1868324"/>
    <lineage>
        <taxon>Bacteria</taxon>
        <taxon>Pseudomonadati</taxon>
        <taxon>Chlorobiota</taxon>
        <taxon>Chlorobiia</taxon>
        <taxon>Chlorobiales</taxon>
        <taxon>Candidatus Thermochlorobacteriaceae</taxon>
        <taxon>Candidatus Thermochlorobacter</taxon>
    </lineage>
</organism>
<comment type="caution">
    <text evidence="2">The sequence shown here is derived from an EMBL/GenBank/DDBJ whole genome shotgun (WGS) entry which is preliminary data.</text>
</comment>
<keyword evidence="1" id="KW-0472">Membrane</keyword>
<gene>
    <name evidence="2" type="ORF">D0433_06130</name>
</gene>
<evidence type="ECO:0000313" key="2">
    <source>
        <dbReference type="EMBL" id="RFM24560.1"/>
    </source>
</evidence>
<accession>A0A395M1B4</accession>